<dbReference type="SUPFAM" id="SSF81383">
    <property type="entry name" value="F-box domain"/>
    <property type="match status" value="1"/>
</dbReference>
<accession>M5CCK1</accession>
<dbReference type="InterPro" id="IPR032675">
    <property type="entry name" value="LRR_dom_sf"/>
</dbReference>
<name>M5CCK1_THACB</name>
<dbReference type="Gene3D" id="1.20.1280.50">
    <property type="match status" value="1"/>
</dbReference>
<dbReference type="HOGENOM" id="CLU_048158_0_0_1"/>
<evidence type="ECO:0000313" key="2">
    <source>
        <dbReference type="EMBL" id="CCO37648.1"/>
    </source>
</evidence>
<dbReference type="EMBL" id="CAOJ01017393">
    <property type="protein sequence ID" value="CCO37648.1"/>
    <property type="molecule type" value="Genomic_DNA"/>
</dbReference>
<gene>
    <name evidence="2" type="ORF">BN14_11806</name>
</gene>
<reference evidence="2 3" key="1">
    <citation type="journal article" date="2013" name="J. Biotechnol.">
        <title>Establishment and interpretation of the genome sequence of the phytopathogenic fungus Rhizoctonia solani AG1-IB isolate 7/3/14.</title>
        <authorList>
            <person name="Wibberg D.W."/>
            <person name="Jelonek L.J."/>
            <person name="Rupp O.R."/>
            <person name="Hennig M.H."/>
            <person name="Eikmeyer F.E."/>
            <person name="Goesmann A.G."/>
            <person name="Hartmann A.H."/>
            <person name="Borriss R.B."/>
            <person name="Grosch R.G."/>
            <person name="Puehler A.P."/>
            <person name="Schlueter A.S."/>
        </authorList>
    </citation>
    <scope>NUCLEOTIDE SEQUENCE [LARGE SCALE GENOMIC DNA]</scope>
    <source>
        <strain evidence="3">AG1-IB / isolate 7/3/14</strain>
    </source>
</reference>
<dbReference type="InterPro" id="IPR001810">
    <property type="entry name" value="F-box_dom"/>
</dbReference>
<dbReference type="PROSITE" id="PS50181">
    <property type="entry name" value="FBOX"/>
    <property type="match status" value="1"/>
</dbReference>
<evidence type="ECO:0000259" key="1">
    <source>
        <dbReference type="PROSITE" id="PS50181"/>
    </source>
</evidence>
<dbReference type="Gene3D" id="3.80.10.10">
    <property type="entry name" value="Ribonuclease Inhibitor"/>
    <property type="match status" value="1"/>
</dbReference>
<organism evidence="2 3">
    <name type="scientific">Thanatephorus cucumeris (strain AG1-IB / isolate 7/3/14)</name>
    <name type="common">Lettuce bottom rot fungus</name>
    <name type="synonym">Rhizoctonia solani</name>
    <dbReference type="NCBI Taxonomy" id="1108050"/>
    <lineage>
        <taxon>Eukaryota</taxon>
        <taxon>Fungi</taxon>
        <taxon>Dikarya</taxon>
        <taxon>Basidiomycota</taxon>
        <taxon>Agaricomycotina</taxon>
        <taxon>Agaricomycetes</taxon>
        <taxon>Cantharellales</taxon>
        <taxon>Ceratobasidiaceae</taxon>
        <taxon>Rhizoctonia</taxon>
        <taxon>Rhizoctonia solani AG-1</taxon>
    </lineage>
</organism>
<dbReference type="SMART" id="SM00256">
    <property type="entry name" value="FBOX"/>
    <property type="match status" value="1"/>
</dbReference>
<dbReference type="AlphaFoldDB" id="M5CCK1"/>
<protein>
    <recommendedName>
        <fullName evidence="1">F-box domain-containing protein</fullName>
    </recommendedName>
</protein>
<evidence type="ECO:0000313" key="3">
    <source>
        <dbReference type="Proteomes" id="UP000012065"/>
    </source>
</evidence>
<proteinExistence type="predicted"/>
<comment type="caution">
    <text evidence="2">The sequence shown here is derived from an EMBL/GenBank/DDBJ whole genome shotgun (WGS) entry which is preliminary data.</text>
</comment>
<sequence>MVGSTLPTEVLAGVFGQLPPSNLAIASRVCREWKKVAFSSLYHTVYLCLAAHLEQFAKRILAEEVGSQVSIAANLKGLVLDIKYMDEREEEMITDSDIANINAIIPRLTNLQALSWSLMFVPQDPETFRLFQTRCPKLTSVHIWIQDDIDFYGDQYTSTDGESTYSPAALVASLGEKHVFSRLERFRAHGHEDPDWTKFFTKPESNSLRQFFTRHPGIEDLGLGLFNETEYGDVIDPAQIAQLFPSLKHFEGPTFIFLPIVQSSLTKQIETLVIVDDQLKEGDIPLSKIYDKISALPKLKKFGIWSGEAEEDILVNVLRTVVNAASQLEEVEIHPDLEGDYNEVMNLLKKMSNLGSITLNESVLAAAAENDGEDEVEWSGLASKLRSTCPKLRTIYKAIRAFGGDNREKVWEFS</sequence>
<dbReference type="InterPro" id="IPR036047">
    <property type="entry name" value="F-box-like_dom_sf"/>
</dbReference>
<dbReference type="Pfam" id="PF12937">
    <property type="entry name" value="F-box-like"/>
    <property type="match status" value="1"/>
</dbReference>
<dbReference type="Proteomes" id="UP000012065">
    <property type="component" value="Unassembled WGS sequence"/>
</dbReference>
<dbReference type="CDD" id="cd09917">
    <property type="entry name" value="F-box_SF"/>
    <property type="match status" value="1"/>
</dbReference>
<feature type="domain" description="F-box" evidence="1">
    <location>
        <begin position="1"/>
        <end position="45"/>
    </location>
</feature>